<sequence>MKKLLYIVIVATIIGCSSENSPDCFQTDGALIQSEVVDLDVFKRIMVFDRVKLYISQGPVQKVVIETPENLLNEVNVRVEDSILKLKDNNSCNLFREFETTKVYVTSPNIDVIRNSSGSTVEDIGPIRFERLELVSEDREVEDLFHIDGDFDLDELDTGGIIINANGVSTFRLKGKTRGFQIGLFDGDVRVEAEFLEANSINIFHRSTNKIICFPKDSIRGTILSIGDVIAKNRPPYVEVEERFRGKLIFE</sequence>
<evidence type="ECO:0000313" key="3">
    <source>
        <dbReference type="Proteomes" id="UP000505306"/>
    </source>
</evidence>
<evidence type="ECO:0000259" key="1">
    <source>
        <dbReference type="Pfam" id="PF10988"/>
    </source>
</evidence>
<dbReference type="Gene3D" id="2.160.20.120">
    <property type="match status" value="1"/>
</dbReference>
<proteinExistence type="predicted"/>
<accession>A0A6G6GL54</accession>
<dbReference type="AlphaFoldDB" id="A0A6G6GL54"/>
<dbReference type="PROSITE" id="PS51257">
    <property type="entry name" value="PROKAR_LIPOPROTEIN"/>
    <property type="match status" value="1"/>
</dbReference>
<protein>
    <submittedName>
        <fullName evidence="2">DUF2807 domain-containing protein</fullName>
    </submittedName>
</protein>
<dbReference type="Pfam" id="PF10988">
    <property type="entry name" value="DUF2807"/>
    <property type="match status" value="1"/>
</dbReference>
<organism evidence="2 3">
    <name type="scientific">Rasiella rasia</name>
    <dbReference type="NCBI Taxonomy" id="2744027"/>
    <lineage>
        <taxon>Bacteria</taxon>
        <taxon>Pseudomonadati</taxon>
        <taxon>Bacteroidota</taxon>
        <taxon>Flavobacteriia</taxon>
        <taxon>Flavobacteriales</taxon>
        <taxon>Flavobacteriaceae</taxon>
        <taxon>Rasiella</taxon>
    </lineage>
</organism>
<reference evidence="2 3" key="1">
    <citation type="submission" date="2020-02" db="EMBL/GenBank/DDBJ databases">
        <title>Complete genome sequence of Flavobacteriaceae bacterium.</title>
        <authorList>
            <person name="Kim S.-J."/>
            <person name="Kim Y.-S."/>
            <person name="Kim K.-H."/>
        </authorList>
    </citation>
    <scope>NUCLEOTIDE SEQUENCE [LARGE SCALE GENOMIC DNA]</scope>
    <source>
        <strain evidence="2 3">RR4-40</strain>
    </source>
</reference>
<evidence type="ECO:0000313" key="2">
    <source>
        <dbReference type="EMBL" id="QIE59247.1"/>
    </source>
</evidence>
<keyword evidence="3" id="KW-1185">Reference proteome</keyword>
<dbReference type="Proteomes" id="UP000505306">
    <property type="component" value="Chromosome"/>
</dbReference>
<dbReference type="KEGG" id="mgel:G5B37_06625"/>
<dbReference type="InterPro" id="IPR021255">
    <property type="entry name" value="DUF2807"/>
</dbReference>
<name>A0A6G6GL54_9FLAO</name>
<feature type="domain" description="Putative auto-transporter adhesin head GIN" evidence="1">
    <location>
        <begin position="42"/>
        <end position="235"/>
    </location>
</feature>
<dbReference type="RefSeq" id="WP_164679272.1">
    <property type="nucleotide sequence ID" value="NZ_CP049057.1"/>
</dbReference>
<dbReference type="EMBL" id="CP049057">
    <property type="protein sequence ID" value="QIE59247.1"/>
    <property type="molecule type" value="Genomic_DNA"/>
</dbReference>
<gene>
    <name evidence="2" type="ORF">G5B37_06625</name>
</gene>